<name>A0ABU1GS12_9GAMM</name>
<comment type="caution">
    <text evidence="2">The sequence shown here is derived from an EMBL/GenBank/DDBJ whole genome shotgun (WGS) entry which is preliminary data.</text>
</comment>
<sequence>MAARFEVFEHATAHVQGSPNRDKNQTADDMPLESFRIYDHEQQQYASDEYEIRDEAEEDCARMNAEAAS</sequence>
<dbReference type="EMBL" id="JARWAO010000001">
    <property type="protein sequence ID" value="MDR5894774.1"/>
    <property type="molecule type" value="Genomic_DNA"/>
</dbReference>
<keyword evidence="3" id="KW-1185">Reference proteome</keyword>
<dbReference type="Proteomes" id="UP001269375">
    <property type="component" value="Unassembled WGS sequence"/>
</dbReference>
<feature type="region of interest" description="Disordered" evidence="1">
    <location>
        <begin position="9"/>
        <end position="29"/>
    </location>
</feature>
<evidence type="ECO:0000313" key="3">
    <source>
        <dbReference type="Proteomes" id="UP001269375"/>
    </source>
</evidence>
<dbReference type="RefSeq" id="WP_251592959.1">
    <property type="nucleotide sequence ID" value="NZ_JAMLJI010000002.1"/>
</dbReference>
<evidence type="ECO:0000256" key="1">
    <source>
        <dbReference type="SAM" id="MobiDB-lite"/>
    </source>
</evidence>
<reference evidence="2 3" key="1">
    <citation type="submission" date="2023-04" db="EMBL/GenBank/DDBJ databases">
        <title>A long-awaited taxogenomic arrangement of the family Halomonadaceae.</title>
        <authorList>
            <person name="De La Haba R."/>
            <person name="Chuvochina M."/>
            <person name="Wittouck S."/>
            <person name="Arahal D.R."/>
            <person name="Sanchez-Porro C."/>
            <person name="Hugenholtz P."/>
            <person name="Ventosa A."/>
        </authorList>
    </citation>
    <scope>NUCLEOTIDE SEQUENCE [LARGE SCALE GENOMIC DNA]</scope>
    <source>
        <strain evidence="2 3">DSM 22428</strain>
    </source>
</reference>
<proteinExistence type="predicted"/>
<protein>
    <submittedName>
        <fullName evidence="2">Uncharacterized protein</fullName>
    </submittedName>
</protein>
<organism evidence="2 3">
    <name type="scientific">Larsenimonas suaedae</name>
    <dbReference type="NCBI Taxonomy" id="1851019"/>
    <lineage>
        <taxon>Bacteria</taxon>
        <taxon>Pseudomonadati</taxon>
        <taxon>Pseudomonadota</taxon>
        <taxon>Gammaproteobacteria</taxon>
        <taxon>Oceanospirillales</taxon>
        <taxon>Halomonadaceae</taxon>
        <taxon>Larsenimonas</taxon>
    </lineage>
</organism>
<accession>A0ABU1GS12</accession>
<evidence type="ECO:0000313" key="2">
    <source>
        <dbReference type="EMBL" id="MDR5894774.1"/>
    </source>
</evidence>
<gene>
    <name evidence="2" type="ORF">QC825_01640</name>
</gene>